<evidence type="ECO:0000313" key="3">
    <source>
        <dbReference type="Proteomes" id="UP000010798"/>
    </source>
</evidence>
<feature type="compositionally biased region" description="Low complexity" evidence="1">
    <location>
        <begin position="466"/>
        <end position="485"/>
    </location>
</feature>
<dbReference type="EMBL" id="CP003364">
    <property type="protein sequence ID" value="AGA25752.1"/>
    <property type="molecule type" value="Genomic_DNA"/>
</dbReference>
<dbReference type="KEGG" id="saci:Sinac_1368"/>
<evidence type="ECO:0000313" key="2">
    <source>
        <dbReference type="EMBL" id="AGA25752.1"/>
    </source>
</evidence>
<feature type="compositionally biased region" description="Low complexity" evidence="1">
    <location>
        <begin position="617"/>
        <end position="628"/>
    </location>
</feature>
<dbReference type="STRING" id="886293.Sinac_1368"/>
<organism evidence="2 3">
    <name type="scientific">Singulisphaera acidiphila (strain ATCC BAA-1392 / DSM 18658 / VKM B-2454 / MOB10)</name>
    <dbReference type="NCBI Taxonomy" id="886293"/>
    <lineage>
        <taxon>Bacteria</taxon>
        <taxon>Pseudomonadati</taxon>
        <taxon>Planctomycetota</taxon>
        <taxon>Planctomycetia</taxon>
        <taxon>Isosphaerales</taxon>
        <taxon>Isosphaeraceae</taxon>
        <taxon>Singulisphaera</taxon>
    </lineage>
</organism>
<feature type="compositionally biased region" description="Low complexity" evidence="1">
    <location>
        <begin position="639"/>
        <end position="661"/>
    </location>
</feature>
<dbReference type="Proteomes" id="UP000010798">
    <property type="component" value="Chromosome"/>
</dbReference>
<reference evidence="2 3" key="1">
    <citation type="submission" date="2012-02" db="EMBL/GenBank/DDBJ databases">
        <title>Complete sequence of chromosome of Singulisphaera acidiphila DSM 18658.</title>
        <authorList>
            <consortium name="US DOE Joint Genome Institute (JGI-PGF)"/>
            <person name="Lucas S."/>
            <person name="Copeland A."/>
            <person name="Lapidus A."/>
            <person name="Glavina del Rio T."/>
            <person name="Dalin E."/>
            <person name="Tice H."/>
            <person name="Bruce D."/>
            <person name="Goodwin L."/>
            <person name="Pitluck S."/>
            <person name="Peters L."/>
            <person name="Ovchinnikova G."/>
            <person name="Chertkov O."/>
            <person name="Kyrpides N."/>
            <person name="Mavromatis K."/>
            <person name="Ivanova N."/>
            <person name="Brettin T."/>
            <person name="Detter J.C."/>
            <person name="Han C."/>
            <person name="Larimer F."/>
            <person name="Land M."/>
            <person name="Hauser L."/>
            <person name="Markowitz V."/>
            <person name="Cheng J.-F."/>
            <person name="Hugenholtz P."/>
            <person name="Woyke T."/>
            <person name="Wu D."/>
            <person name="Tindall B."/>
            <person name="Pomrenke H."/>
            <person name="Brambilla E."/>
            <person name="Klenk H.-P."/>
            <person name="Eisen J.A."/>
        </authorList>
    </citation>
    <scope>NUCLEOTIDE SEQUENCE [LARGE SCALE GENOMIC DNA]</scope>
    <source>
        <strain evidence="3">ATCC BAA-1392 / DSM 18658 / VKM B-2454 / MOB10</strain>
    </source>
</reference>
<dbReference type="AlphaFoldDB" id="L0D926"/>
<sequence>MRRIPIGLRLLQWSCGVLTLTVGLSTTLEAQTGSAKKAVAAPTPDTSPLARYAPRDNLFLYAEFAGLDAHQDAWQKTAAYKMLHETTLGAMLEDVSAQIVERLLSSRPDRRVTGSEVVKLVENLAQSGFVAAVAGIPEHPAKWGSVLVLRGAARKELRPITGRLLVMLGGTGTKPQVSKRSTGRQVVVMAGPQPGSNWAWWVEKDDVVIALNGPETADVIGEILDGKRPNAIEHPARVELEKPEAGMEPVGLAFVDTAAWNQPQSAASLFFEKMQVRGVDRVDYRWGLAGDALMNVARIKAKAPRQGLLALFDQPTFDKASLLTMPDGISTFTALSMKPANVYTTLSSVTKAVNPALGGTFDKIEEVIQTKSRLQLRKDLLAHLGPKVLFYLAPAAPVAAVKPTAAEATKGGLNPMALVFGNTPIPRFVLMFEFDNKEPVERALDALMIEANKEIRNRVQEAAASAAAAAPAPASAPGGADASGEPGEGGARRRRPESLPTPEFKMMPGQVKSFVLNVPSELGKLPAGLRPTIRLGAKHLVIASSPEVARQALEIKKDAAWIPTDETAVAFEQVPADLIYLHLDDPREQLPAMLASLPGELQKRINQMIMLNPPKPVAGAAGPGAVAPTEASAPPPVGQLPGAPGAQPGAPGTPGAPDGAAKTMSTPLILRIDPAKLPSEAALKALMFPATVAVAVDDQEVRFISRQAFPNLISPETPIDRLFRMMGGRMVPNMAASAGVNLPAPPGAGPGATPSPAPGR</sequence>
<name>L0D926_SINAD</name>
<accession>L0D926</accession>
<dbReference type="HOGENOM" id="CLU_366767_0_0_0"/>
<protein>
    <submittedName>
        <fullName evidence="2">Uncharacterized protein</fullName>
    </submittedName>
</protein>
<feature type="region of interest" description="Disordered" evidence="1">
    <location>
        <begin position="616"/>
        <end position="662"/>
    </location>
</feature>
<dbReference type="RefSeq" id="WP_015244926.1">
    <property type="nucleotide sequence ID" value="NC_019892.1"/>
</dbReference>
<keyword evidence="3" id="KW-1185">Reference proteome</keyword>
<dbReference type="eggNOG" id="COG0526">
    <property type="taxonomic scope" value="Bacteria"/>
</dbReference>
<proteinExistence type="predicted"/>
<evidence type="ECO:0000256" key="1">
    <source>
        <dbReference type="SAM" id="MobiDB-lite"/>
    </source>
</evidence>
<feature type="region of interest" description="Disordered" evidence="1">
    <location>
        <begin position="466"/>
        <end position="504"/>
    </location>
</feature>
<gene>
    <name evidence="2" type="ordered locus">Sinac_1368</name>
</gene>